<keyword evidence="2" id="KW-1003">Cell membrane</keyword>
<evidence type="ECO:0000256" key="9">
    <source>
        <dbReference type="ARBA" id="ARBA00023136"/>
    </source>
</evidence>
<dbReference type="AlphaFoldDB" id="A0A9W6SY41"/>
<feature type="transmembrane region" description="Helical" evidence="10">
    <location>
        <begin position="339"/>
        <end position="365"/>
    </location>
</feature>
<keyword evidence="5" id="KW-0547">Nucleotide-binding</keyword>
<comment type="caution">
    <text evidence="12">The sequence shown here is derived from an EMBL/GenBank/DDBJ whole genome shotgun (WGS) entry which is preliminary data.</text>
</comment>
<dbReference type="GO" id="GO:0019829">
    <property type="term" value="F:ATPase-coupled monoatomic cation transmembrane transporter activity"/>
    <property type="evidence" value="ECO:0007669"/>
    <property type="project" value="UniProtKB-ARBA"/>
</dbReference>
<dbReference type="GO" id="GO:0098662">
    <property type="term" value="P:inorganic cation transmembrane transport"/>
    <property type="evidence" value="ECO:0007669"/>
    <property type="project" value="UniProtKB-ARBA"/>
</dbReference>
<gene>
    <name evidence="12" type="ORF">Cboi02_000257100</name>
</gene>
<dbReference type="SMART" id="SM00831">
    <property type="entry name" value="Cation_ATPase_N"/>
    <property type="match status" value="1"/>
</dbReference>
<dbReference type="InterPro" id="IPR023298">
    <property type="entry name" value="ATPase_P-typ_TM_dom_sf"/>
</dbReference>
<dbReference type="Gene3D" id="2.70.150.10">
    <property type="entry name" value="Calcium-transporting ATPase, cytoplasmic transduction domain A"/>
    <property type="match status" value="1"/>
</dbReference>
<dbReference type="GO" id="GO:0046872">
    <property type="term" value="F:metal ion binding"/>
    <property type="evidence" value="ECO:0007669"/>
    <property type="project" value="UniProtKB-KW"/>
</dbReference>
<evidence type="ECO:0000259" key="11">
    <source>
        <dbReference type="SMART" id="SM00831"/>
    </source>
</evidence>
<evidence type="ECO:0000313" key="13">
    <source>
        <dbReference type="Proteomes" id="UP001165120"/>
    </source>
</evidence>
<feature type="transmembrane region" description="Helical" evidence="10">
    <location>
        <begin position="90"/>
        <end position="108"/>
    </location>
</feature>
<dbReference type="GO" id="GO:0046873">
    <property type="term" value="F:metal ion transmembrane transporter activity"/>
    <property type="evidence" value="ECO:0007669"/>
    <property type="project" value="UniProtKB-ARBA"/>
</dbReference>
<keyword evidence="3 10" id="KW-0812">Transmembrane</keyword>
<dbReference type="PANTHER" id="PTHR42861">
    <property type="entry name" value="CALCIUM-TRANSPORTING ATPASE"/>
    <property type="match status" value="1"/>
</dbReference>
<dbReference type="NCBIfam" id="TIGR01494">
    <property type="entry name" value="ATPase_P-type"/>
    <property type="match status" value="1"/>
</dbReference>
<proteinExistence type="predicted"/>
<sequence length="376" mass="40466">MNEKTSQLKEDNNISEHSLNKDSISILTDDNELGSSSYLVSIEKCRDFYHTSLDKGLDSQTAKELLHRYGPNNLGDEGGISLVNIIMHQVFNAMIMVLVISMVIAFAIKDWISGGVITFVFGLNVFVGTIQEFKAEKTMGSLKKLSSPTARVLRDGNDVTIPAEEVVPGDIVMVKVGDTIPADLRLFEAVNFETDEALLTGESLPVAKDPALTFNEIIPVGDRLNLAFSSSTVSKGRATGIVVCTGLTTEIGKIADSLTGGDSKVQKVEKDANGNTPASAYAKAYFGTFWAYFGSFLGITDGTPLTIRLSKLAIYLFLIAVVFAIVVMASQKFDVTREVAIYAICVALSMIPSSLVVVLTITMAVGAKVIAERNVV</sequence>
<feature type="domain" description="Cation-transporting P-type ATPase N-terminal" evidence="11">
    <location>
        <begin position="36"/>
        <end position="110"/>
    </location>
</feature>
<evidence type="ECO:0000256" key="2">
    <source>
        <dbReference type="ARBA" id="ARBA00022475"/>
    </source>
</evidence>
<evidence type="ECO:0000256" key="6">
    <source>
        <dbReference type="ARBA" id="ARBA00022840"/>
    </source>
</evidence>
<dbReference type="EMBL" id="BSXN01000786">
    <property type="protein sequence ID" value="GME69811.1"/>
    <property type="molecule type" value="Genomic_DNA"/>
</dbReference>
<dbReference type="FunFam" id="2.70.150.10:FF:000016">
    <property type="entry name" value="Calcium-transporting P-type ATPase putative"/>
    <property type="match status" value="1"/>
</dbReference>
<protein>
    <submittedName>
        <fullName evidence="12">Unnamed protein product</fullName>
    </submittedName>
</protein>
<keyword evidence="6" id="KW-0067">ATP-binding</keyword>
<keyword evidence="13" id="KW-1185">Reference proteome</keyword>
<organism evidence="12 13">
    <name type="scientific">Candida boidinii</name>
    <name type="common">Yeast</name>
    <dbReference type="NCBI Taxonomy" id="5477"/>
    <lineage>
        <taxon>Eukaryota</taxon>
        <taxon>Fungi</taxon>
        <taxon>Dikarya</taxon>
        <taxon>Ascomycota</taxon>
        <taxon>Saccharomycotina</taxon>
        <taxon>Pichiomycetes</taxon>
        <taxon>Pichiales</taxon>
        <taxon>Pichiaceae</taxon>
        <taxon>Ogataea</taxon>
        <taxon>Ogataea/Candida clade</taxon>
    </lineage>
</organism>
<accession>A0A9W6SY41</accession>
<dbReference type="SUPFAM" id="SSF81665">
    <property type="entry name" value="Calcium ATPase, transmembrane domain M"/>
    <property type="match status" value="1"/>
</dbReference>
<keyword evidence="7" id="KW-1278">Translocase</keyword>
<feature type="transmembrane region" description="Helical" evidence="10">
    <location>
        <begin position="114"/>
        <end position="133"/>
    </location>
</feature>
<dbReference type="Pfam" id="PF00690">
    <property type="entry name" value="Cation_ATPase_N"/>
    <property type="match status" value="1"/>
</dbReference>
<evidence type="ECO:0000256" key="3">
    <source>
        <dbReference type="ARBA" id="ARBA00022692"/>
    </source>
</evidence>
<evidence type="ECO:0000256" key="1">
    <source>
        <dbReference type="ARBA" id="ARBA00004651"/>
    </source>
</evidence>
<evidence type="ECO:0000313" key="12">
    <source>
        <dbReference type="EMBL" id="GME69811.1"/>
    </source>
</evidence>
<evidence type="ECO:0000256" key="10">
    <source>
        <dbReference type="SAM" id="Phobius"/>
    </source>
</evidence>
<dbReference type="InterPro" id="IPR008250">
    <property type="entry name" value="ATPase_P-typ_transduc_dom_A_sf"/>
</dbReference>
<dbReference type="GO" id="GO:0015662">
    <property type="term" value="F:P-type ion transporter activity"/>
    <property type="evidence" value="ECO:0007669"/>
    <property type="project" value="UniProtKB-ARBA"/>
</dbReference>
<dbReference type="SUPFAM" id="SSF81653">
    <property type="entry name" value="Calcium ATPase, transduction domain A"/>
    <property type="match status" value="1"/>
</dbReference>
<dbReference type="Proteomes" id="UP001165120">
    <property type="component" value="Unassembled WGS sequence"/>
</dbReference>
<dbReference type="Pfam" id="PF00122">
    <property type="entry name" value="E1-E2_ATPase"/>
    <property type="match status" value="1"/>
</dbReference>
<reference evidence="12" key="1">
    <citation type="submission" date="2023-04" db="EMBL/GenBank/DDBJ databases">
        <title>Candida boidinii NBRC 10035.</title>
        <authorList>
            <person name="Ichikawa N."/>
            <person name="Sato H."/>
            <person name="Tonouchi N."/>
        </authorList>
    </citation>
    <scope>NUCLEOTIDE SEQUENCE</scope>
    <source>
        <strain evidence="12">NBRC 10035</strain>
    </source>
</reference>
<comment type="subcellular location">
    <subcellularLocation>
        <location evidence="1">Cell membrane</location>
        <topology evidence="1">Multi-pass membrane protein</topology>
    </subcellularLocation>
</comment>
<evidence type="ECO:0000256" key="7">
    <source>
        <dbReference type="ARBA" id="ARBA00022967"/>
    </source>
</evidence>
<dbReference type="Gene3D" id="1.20.1110.10">
    <property type="entry name" value="Calcium-transporting ATPase, transmembrane domain"/>
    <property type="match status" value="2"/>
</dbReference>
<keyword evidence="4" id="KW-0479">Metal-binding</keyword>
<feature type="transmembrane region" description="Helical" evidence="10">
    <location>
        <begin position="312"/>
        <end position="333"/>
    </location>
</feature>
<dbReference type="InterPro" id="IPR004014">
    <property type="entry name" value="ATPase_P-typ_cation-transptr_N"/>
</dbReference>
<evidence type="ECO:0000256" key="4">
    <source>
        <dbReference type="ARBA" id="ARBA00022723"/>
    </source>
</evidence>
<name>A0A9W6SY41_CANBO</name>
<evidence type="ECO:0000256" key="5">
    <source>
        <dbReference type="ARBA" id="ARBA00022741"/>
    </source>
</evidence>
<dbReference type="GO" id="GO:0016887">
    <property type="term" value="F:ATP hydrolysis activity"/>
    <property type="evidence" value="ECO:0007669"/>
    <property type="project" value="InterPro"/>
</dbReference>
<dbReference type="GO" id="GO:0005886">
    <property type="term" value="C:plasma membrane"/>
    <property type="evidence" value="ECO:0007669"/>
    <property type="project" value="UniProtKB-SubCell"/>
</dbReference>
<dbReference type="InterPro" id="IPR001757">
    <property type="entry name" value="P_typ_ATPase"/>
</dbReference>
<evidence type="ECO:0000256" key="8">
    <source>
        <dbReference type="ARBA" id="ARBA00022989"/>
    </source>
</evidence>
<keyword evidence="8 10" id="KW-1133">Transmembrane helix</keyword>
<dbReference type="InterPro" id="IPR059000">
    <property type="entry name" value="ATPase_P-type_domA"/>
</dbReference>
<keyword evidence="9 10" id="KW-0472">Membrane</keyword>
<dbReference type="GO" id="GO:0005524">
    <property type="term" value="F:ATP binding"/>
    <property type="evidence" value="ECO:0007669"/>
    <property type="project" value="UniProtKB-KW"/>
</dbReference>